<keyword evidence="5 7" id="KW-0472">Membrane</keyword>
<dbReference type="SUPFAM" id="SSF53822">
    <property type="entry name" value="Periplasmic binding protein-like I"/>
    <property type="match status" value="1"/>
</dbReference>
<organism evidence="9 10">
    <name type="scientific">Ancylostoma ceylanicum</name>
    <dbReference type="NCBI Taxonomy" id="53326"/>
    <lineage>
        <taxon>Eukaryota</taxon>
        <taxon>Metazoa</taxon>
        <taxon>Ecdysozoa</taxon>
        <taxon>Nematoda</taxon>
        <taxon>Chromadorea</taxon>
        <taxon>Rhabditida</taxon>
        <taxon>Rhabditina</taxon>
        <taxon>Rhabditomorpha</taxon>
        <taxon>Strongyloidea</taxon>
        <taxon>Ancylostomatidae</taxon>
        <taxon>Ancylostomatinae</taxon>
        <taxon>Ancylostoma</taxon>
    </lineage>
</organism>
<accession>A0A0D6M7M4</accession>
<dbReference type="InterPro" id="IPR028082">
    <property type="entry name" value="Peripla_BP_I"/>
</dbReference>
<dbReference type="InterPro" id="IPR001828">
    <property type="entry name" value="ANF_lig-bd_rcpt"/>
</dbReference>
<keyword evidence="3" id="KW-0547">Nucleotide-binding</keyword>
<evidence type="ECO:0000256" key="3">
    <source>
        <dbReference type="ARBA" id="ARBA00022741"/>
    </source>
</evidence>
<keyword evidence="2 7" id="KW-0812">Transmembrane</keyword>
<gene>
    <name evidence="9" type="ORF">ANCCEY_02487</name>
</gene>
<proteinExistence type="predicted"/>
<evidence type="ECO:0000259" key="8">
    <source>
        <dbReference type="Pfam" id="PF01094"/>
    </source>
</evidence>
<sequence length="299" mass="33534">MTDLEDLTNGILNLTITYRRQLLSYNNDTFRSALKSIRDVSRITIACFESDEARRNFLVAIAEAGMDTEEYMWIMIESRKAGFGQQIDVEPLNSTAEFIADVKQKMTEPPYNCNDCTDIDPVRFTGTVIINQNLSRDPVFYVWGLNTSDQEVVLMKITGALSVEGVVISEMQPPSVIWVNHGGSPPLNRPHCGFDGKACPPSFVEQYLAVTLASIAVGLVLIAIIAAAVIYIMRTKRKEQERLNLLWQIPFISLQKPNQKDTTSHSFFTLGNDSIVARKHKVRTLMNKNDCAALRKVKG</sequence>
<dbReference type="PANTHER" id="PTHR11920:SF493">
    <property type="entry name" value="RECEPTOR-TYPE GUANYLATE CYCLASE GCY-22"/>
    <property type="match status" value="1"/>
</dbReference>
<evidence type="ECO:0000256" key="5">
    <source>
        <dbReference type="ARBA" id="ARBA00023136"/>
    </source>
</evidence>
<dbReference type="AlphaFoldDB" id="A0A0D6M7M4"/>
<dbReference type="GO" id="GO:0004016">
    <property type="term" value="F:adenylate cyclase activity"/>
    <property type="evidence" value="ECO:0007669"/>
    <property type="project" value="TreeGrafter"/>
</dbReference>
<comment type="subcellular location">
    <subcellularLocation>
        <location evidence="1">Membrane</location>
    </subcellularLocation>
</comment>
<dbReference type="EMBL" id="KE124812">
    <property type="protein sequence ID" value="EPB78421.1"/>
    <property type="molecule type" value="Genomic_DNA"/>
</dbReference>
<dbReference type="GO" id="GO:0001653">
    <property type="term" value="F:peptide receptor activity"/>
    <property type="evidence" value="ECO:0007669"/>
    <property type="project" value="TreeGrafter"/>
</dbReference>
<evidence type="ECO:0000256" key="7">
    <source>
        <dbReference type="SAM" id="Phobius"/>
    </source>
</evidence>
<evidence type="ECO:0000313" key="10">
    <source>
        <dbReference type="Proteomes" id="UP000054495"/>
    </source>
</evidence>
<feature type="domain" description="Receptor ligand binding region" evidence="8">
    <location>
        <begin position="13"/>
        <end position="78"/>
    </location>
</feature>
<feature type="transmembrane region" description="Helical" evidence="7">
    <location>
        <begin position="207"/>
        <end position="233"/>
    </location>
</feature>
<dbReference type="GO" id="GO:0004383">
    <property type="term" value="F:guanylate cyclase activity"/>
    <property type="evidence" value="ECO:0007669"/>
    <property type="project" value="TreeGrafter"/>
</dbReference>
<dbReference type="PANTHER" id="PTHR11920">
    <property type="entry name" value="GUANYLYL CYCLASE"/>
    <property type="match status" value="1"/>
</dbReference>
<keyword evidence="10" id="KW-1185">Reference proteome</keyword>
<dbReference type="GO" id="GO:0000166">
    <property type="term" value="F:nucleotide binding"/>
    <property type="evidence" value="ECO:0007669"/>
    <property type="project" value="UniProtKB-KW"/>
</dbReference>
<evidence type="ECO:0000313" key="9">
    <source>
        <dbReference type="EMBL" id="EPB78421.1"/>
    </source>
</evidence>
<keyword evidence="4 7" id="KW-1133">Transmembrane helix</keyword>
<evidence type="ECO:0000256" key="4">
    <source>
        <dbReference type="ARBA" id="ARBA00022989"/>
    </source>
</evidence>
<dbReference type="Pfam" id="PF01094">
    <property type="entry name" value="ANF_receptor"/>
    <property type="match status" value="1"/>
</dbReference>
<dbReference type="Proteomes" id="UP000054495">
    <property type="component" value="Unassembled WGS sequence"/>
</dbReference>
<dbReference type="GO" id="GO:0007168">
    <property type="term" value="P:receptor guanylyl cyclase signaling pathway"/>
    <property type="evidence" value="ECO:0007669"/>
    <property type="project" value="TreeGrafter"/>
</dbReference>
<evidence type="ECO:0000256" key="2">
    <source>
        <dbReference type="ARBA" id="ARBA00022692"/>
    </source>
</evidence>
<protein>
    <recommendedName>
        <fullName evidence="8">Receptor ligand binding region domain-containing protein</fullName>
    </recommendedName>
</protein>
<dbReference type="GO" id="GO:0005886">
    <property type="term" value="C:plasma membrane"/>
    <property type="evidence" value="ECO:0007669"/>
    <property type="project" value="TreeGrafter"/>
</dbReference>
<reference evidence="9 10" key="1">
    <citation type="submission" date="2013-05" db="EMBL/GenBank/DDBJ databases">
        <title>Draft genome of the parasitic nematode Anyclostoma ceylanicum.</title>
        <authorList>
            <person name="Mitreva M."/>
        </authorList>
    </citation>
    <scope>NUCLEOTIDE SEQUENCE [LARGE SCALE GENOMIC DNA]</scope>
</reference>
<dbReference type="Gene3D" id="3.40.50.2300">
    <property type="match status" value="1"/>
</dbReference>
<evidence type="ECO:0000256" key="1">
    <source>
        <dbReference type="ARBA" id="ARBA00004370"/>
    </source>
</evidence>
<keyword evidence="6" id="KW-0456">Lyase</keyword>
<dbReference type="InterPro" id="IPR050401">
    <property type="entry name" value="Cyclic_nucleotide_synthase"/>
</dbReference>
<evidence type="ECO:0000256" key="6">
    <source>
        <dbReference type="ARBA" id="ARBA00023239"/>
    </source>
</evidence>
<name>A0A0D6M7M4_9BILA</name>